<feature type="repeat" description="CSPG" evidence="8">
    <location>
        <begin position="1126"/>
        <end position="1219"/>
    </location>
</feature>
<keyword evidence="4" id="KW-0677">Repeat</keyword>
<feature type="repeat" description="CSPG" evidence="8">
    <location>
        <begin position="1357"/>
        <end position="1449"/>
    </location>
</feature>
<evidence type="ECO:0000259" key="11">
    <source>
        <dbReference type="SMART" id="SM00237"/>
    </source>
</evidence>
<feature type="repeat" description="CSPG" evidence="8">
    <location>
        <begin position="637"/>
        <end position="744"/>
    </location>
</feature>
<feature type="repeat" description="CSPG" evidence="8">
    <location>
        <begin position="391"/>
        <end position="479"/>
    </location>
</feature>
<feature type="signal peptide" evidence="10">
    <location>
        <begin position="1"/>
        <end position="16"/>
    </location>
</feature>
<dbReference type="Pfam" id="PF19309">
    <property type="entry name" value="Frem_N"/>
    <property type="match status" value="1"/>
</dbReference>
<dbReference type="SUPFAM" id="SSF141072">
    <property type="entry name" value="CalX-like"/>
    <property type="match status" value="5"/>
</dbReference>
<reference evidence="12" key="1">
    <citation type="submission" date="2025-08" db="UniProtKB">
        <authorList>
            <consortium name="Ensembl"/>
        </authorList>
    </citation>
    <scope>IDENTIFICATION</scope>
</reference>
<keyword evidence="9" id="KW-0812">Transmembrane</keyword>
<keyword evidence="3 10" id="KW-0732">Signal</keyword>
<evidence type="ECO:0000256" key="3">
    <source>
        <dbReference type="ARBA" id="ARBA00022729"/>
    </source>
</evidence>
<feature type="domain" description="Calx-beta" evidence="11">
    <location>
        <begin position="1926"/>
        <end position="2033"/>
    </location>
</feature>
<dbReference type="GO" id="GO:0009653">
    <property type="term" value="P:anatomical structure morphogenesis"/>
    <property type="evidence" value="ECO:0007669"/>
    <property type="project" value="TreeGrafter"/>
</dbReference>
<comment type="similarity">
    <text evidence="1">Belongs to the FRAS1 family.</text>
</comment>
<dbReference type="InterPro" id="IPR003644">
    <property type="entry name" value="Calx_beta"/>
</dbReference>
<evidence type="ECO:0000256" key="1">
    <source>
        <dbReference type="ARBA" id="ARBA00005529"/>
    </source>
</evidence>
<evidence type="ECO:0000256" key="2">
    <source>
        <dbReference type="ARBA" id="ARBA00022723"/>
    </source>
</evidence>
<feature type="repeat" description="CSPG" evidence="8">
    <location>
        <begin position="1003"/>
        <end position="1105"/>
    </location>
</feature>
<evidence type="ECO:0000256" key="10">
    <source>
        <dbReference type="SAM" id="SignalP"/>
    </source>
</evidence>
<organism evidence="12 13">
    <name type="scientific">Astyanax mexicanus</name>
    <name type="common">Blind cave fish</name>
    <name type="synonym">Astyanax fasciatus mexicanus</name>
    <dbReference type="NCBI Taxonomy" id="7994"/>
    <lineage>
        <taxon>Eukaryota</taxon>
        <taxon>Metazoa</taxon>
        <taxon>Chordata</taxon>
        <taxon>Craniata</taxon>
        <taxon>Vertebrata</taxon>
        <taxon>Euteleostomi</taxon>
        <taxon>Actinopterygii</taxon>
        <taxon>Neopterygii</taxon>
        <taxon>Teleostei</taxon>
        <taxon>Ostariophysi</taxon>
        <taxon>Characiformes</taxon>
        <taxon>Characoidei</taxon>
        <taxon>Acestrorhamphidae</taxon>
        <taxon>Acestrorhamphinae</taxon>
        <taxon>Astyanax</taxon>
    </lineage>
</organism>
<sequence length="2803" mass="311164">MELLWCLILLAGSVTAVFSQRVGGYGLSYAYTPELSEDAILVANNGIRVPFGRSVFIDPINDLVTEVQPGDRCTVTVLDNDPLSQRPGRLSPKKFPCEFGPNDVKYSHFGSRSPSEDRVRLQLRYDTQTETIIIPFMLEVEVLFTQLEILTKNMPLTVDKLHGTSNPIDRKILEFTYDRSSERCELASLAPTSALPRYGEVKDEGKLENMMDCDSFLKAGIRYKHTSTHKSPDKDYIPMVVELRNQENNLLKQEHFHIMIRIKEGLKNTPPKPSFVAMMMMEVDQFVMTALTPDMLAAEDTESDPGELIFNITSPLSYEEGYVVSTDDRNLPITSFYQRDLRELKIAYKPPALDSDTERIFQIEFEVLDTDGGISDPFAFMIVVKPMDTLAPVVTKNTGQLLYEGQSRPLFTQNNLEISDEDNLDSVRISVVDGLRHGELTVLGSSGKFFTPDDLQRGIVIYQHDGSDTYSDNIIFRMTDGKNEVEFLFPITVVPTDDEPPIINANTGLVLFKNQIMPVSPLMLSAADIDSEDSTIKFSIEPPLSAIGEVLLRQSEAPEDPSSWKFNTEDGMYEKVVTEWIQKDITDGKLFYRHKGPHITETVTDQFNFKAQDDADPPNQSDEDMFFIRILPIDDVPPVLFPGTTLQMTVHEYQLTHFSKSVLRYTDLDSEDRDLKYTITQPPTDTDENNPVKFGSIVLTEHPNNAEVSEFTQAQVNHHKISYSPPDIELGITAHVVQFHFTVEDTAGNSVEGVFTIFLQPVNNKPPQITNTGFTVFERGSHIITNAELDTTDLDTDSKHISFTLTQTPQHGQVQLNFADLIKGSAFNLVDISEGRISYIHNGDESTSDTFKLDVSDGVHVVPITIRIAVKPVDDEMPTLSLPAGTIGSHLDVLENGASEITASVIQGKDEDTDDLRLTFIVEDAPVFGEILVNGIPSSRFTQADIISGLVVYAHTSGEIGLASKKDSFNLTLTDMADEWVVGGNKVSGVRVDVTILPVDSQAPVVTVGPVFSVLEGDKNTIRGHQITVEDKDTLTDDILCTIIVQPTSGYVENISPAPGSEKSRSGTAVSAFTVADVNDGHIHYVQSIHKGVEPVEDRFMFRCSDGVNFSERQFFPIVIIPTNDEKPEIFMREFVVMEGMNVIIDTPILNGADADIPAEELTFIVTEPPKHGFILNQMTTGSTPVTNFTLEQIKEASSIIYEHDDSETTEDKFNVILTDGKHNVEGTIMVMILPVDDETPRLAINDGLEVEIGETKEINSKILKATDLDSDDDLLTFIIRHGPGQGFLQRKTDGGSFENITIGMNFTQIELNQGRIIYTHNGQEGIRDLVKFDVTDGINPLIDRYFYITVSSIDMVFPDVISKGVSLKEGGRVTLTTDLLSTSDLNSPDENLVFTITRAPVRGHLESTDTPGMPIVSFTQLQLAGSKIYYIHTSDDEIKMDSFEFEVTDGYNPVFRTFRVSIVDVDNKKPVLTVHELLVTEGQNKLITPFELTIEDQDTAEHLLKFTVTQLPVHGKLLYNNSRPITSFTKQDLNENLISYKHDGTESNEDSFSFTVTDGTHTDFYVFPDTVFETRKPQAMKITIVSVDNGVPQIVVNKGVHTLKLLPSGHLGYLITSKVLKAEDWDSSPEFLLFQITIQPEHGYLINLERGNESINAFTQGKISFFIFLAYVNMSTICVLYAGKCNKLKGQQFHLDWAWISLQNQSYVVDEQAGQLEVVLRRRGYLGETSFVGIGTLDGSAEKEKDFRGKFQKQVQFNPGQTTATWRVKILSDGKYEQSETFNIVLSEPVMGALESPAVATVEIVDPGDESKVFIPQVSFAVEEDVGELLIPVRRTGDVSEELMVLCYTLQGSAKGTVPSTVLSYSDYISRPEEQVSMLRFDKDEAEKFCRVVVIDDSLYEEEESFNVSLSMPLGGRLGSEYPSTRISILPDLDDAPVFYFGDQEYHVDESDGHVEVKVWRSGTDLSKPATVTVRSRKTEPVSAEAGVDYVGISKNLDFAPGVNHQTIRVTILDDLGQPLLEGTERFELVLRMPSNGILGEPGRATIFINDSISDLPKVQFKQAVLVGEESEGRLTAMVQRSGDTGHRSSVRCYTRQGSAQVANDFVERPNTDSSIITFSPGEVEKPCVLTLVDDLLYEEEEEMRLVLGSAKSDSSYGASIGRQNETLIRIKDTADKPIIKFTETKFSVSEPKESGQVSVVKIPVRRVGDASVMSVVRVHTKDGSAVSGEDYHPISQDVEFKEGEREHFVEIEVLFDGVREMREAFTVHLKPDENMVAETQVTKAIVYIEETNSMADVTFPSLPHVVSLLHYDDVRRTKANAHPPAGYPVVCVTVCASPSQYLNYFSQNILVPISYFGTVQMFKLFKFLISRMCQPRKVGTVGAEPFSAKLRYTGAEDPEHANLIKLSVTMPHIDGMLPVVSTRPLSNFELTLSPDGSRVGNHRCSNLLDFNEVSTRHGFLTKATRSMESVGESSPYQYSAPLRGESTLRFYRNLNLEACLWEFVTYYDMSELLTDCGGTIGTDGQVRTLIPGQQVFGPSSLAAGRFSLHATLIIIDYVNEEMFLSIYPDYTSRQIILFSDKAEDKAQPETQAQSFGDVGFNALLAVDDPSAISLVKQPGSDGFRLDSAPLFQVAAGREWYIHTIYTVRSRDNANRGIGKRSLEYHSFTAGSTVPSAQSSRREKRWARDVPAIAEDISVENNRGTNIMHIALDRSRRRAASSDELFADSLAPQGLGSHGAEDKVVTVVGAVVGLLLAVVLMAALVLVARSQQRPAKGAPKVSSSMQPVILRSGFDCSDSSEV</sequence>
<feature type="repeat" description="CSPG" evidence="8">
    <location>
        <begin position="500"/>
        <end position="612"/>
    </location>
</feature>
<proteinExistence type="inferred from homology"/>
<feature type="repeat" description="CSPG" evidence="8">
    <location>
        <begin position="272"/>
        <end position="368"/>
    </location>
</feature>
<keyword evidence="2" id="KW-0479">Metal-binding</keyword>
<dbReference type="Gene3D" id="2.60.40.2030">
    <property type="match status" value="5"/>
</dbReference>
<evidence type="ECO:0000256" key="8">
    <source>
        <dbReference type="PROSITE-ProRule" id="PRU01201"/>
    </source>
</evidence>
<feature type="domain" description="Calx-beta" evidence="11">
    <location>
        <begin position="1689"/>
        <end position="1788"/>
    </location>
</feature>
<dbReference type="GO" id="GO:0007155">
    <property type="term" value="P:cell adhesion"/>
    <property type="evidence" value="ECO:0007669"/>
    <property type="project" value="UniProtKB-KW"/>
</dbReference>
<dbReference type="Pfam" id="PF03160">
    <property type="entry name" value="Calx-beta"/>
    <property type="match status" value="5"/>
</dbReference>
<dbReference type="InterPro" id="IPR045658">
    <property type="entry name" value="FRAS1-rel_N"/>
</dbReference>
<keyword evidence="9" id="KW-1133">Transmembrane helix</keyword>
<feature type="repeat" description="CSPG" evidence="8">
    <location>
        <begin position="765"/>
        <end position="856"/>
    </location>
</feature>
<name>A0A8B9H3L6_ASTMX</name>
<feature type="chain" id="PRO_5034273838" evidence="10">
    <location>
        <begin position="17"/>
        <end position="2803"/>
    </location>
</feature>
<feature type="transmembrane region" description="Helical" evidence="9">
    <location>
        <begin position="2745"/>
        <end position="2768"/>
    </location>
</feature>
<feature type="domain" description="Calx-beta" evidence="11">
    <location>
        <begin position="1801"/>
        <end position="1912"/>
    </location>
</feature>
<feature type="domain" description="Calx-beta" evidence="11">
    <location>
        <begin position="2168"/>
        <end position="2272"/>
    </location>
</feature>
<dbReference type="GO" id="GO:0007154">
    <property type="term" value="P:cell communication"/>
    <property type="evidence" value="ECO:0007669"/>
    <property type="project" value="InterPro"/>
</dbReference>
<feature type="repeat" description="CSPG" evidence="8">
    <location>
        <begin position="882"/>
        <end position="974"/>
    </location>
</feature>
<evidence type="ECO:0000256" key="7">
    <source>
        <dbReference type="ARBA" id="ARBA00023180"/>
    </source>
</evidence>
<dbReference type="InterPro" id="IPR051561">
    <property type="entry name" value="FRAS1_ECM"/>
</dbReference>
<dbReference type="PROSITE" id="PS51854">
    <property type="entry name" value="CSPG"/>
    <property type="match status" value="11"/>
</dbReference>
<dbReference type="GO" id="GO:0046872">
    <property type="term" value="F:metal ion binding"/>
    <property type="evidence" value="ECO:0007669"/>
    <property type="project" value="UniProtKB-KW"/>
</dbReference>
<dbReference type="PANTHER" id="PTHR45739:SF4">
    <property type="entry name" value="FRAS1-RELATED EXTRACELLULAR MATRIX PROTEIN 2"/>
    <property type="match status" value="1"/>
</dbReference>
<evidence type="ECO:0000313" key="12">
    <source>
        <dbReference type="Ensembl" id="ENSAMXP00005007804.1"/>
    </source>
</evidence>
<evidence type="ECO:0000256" key="4">
    <source>
        <dbReference type="ARBA" id="ARBA00022737"/>
    </source>
</evidence>
<evidence type="ECO:0000313" key="13">
    <source>
        <dbReference type="Proteomes" id="UP000694621"/>
    </source>
</evidence>
<dbReference type="GO" id="GO:0016020">
    <property type="term" value="C:membrane"/>
    <property type="evidence" value="ECO:0007669"/>
    <property type="project" value="InterPro"/>
</dbReference>
<dbReference type="Proteomes" id="UP000694621">
    <property type="component" value="Unplaced"/>
</dbReference>
<keyword evidence="9" id="KW-0472">Membrane</keyword>
<dbReference type="SMART" id="SM00237">
    <property type="entry name" value="Calx_beta"/>
    <property type="match status" value="5"/>
</dbReference>
<feature type="repeat" description="CSPG" evidence="8">
    <location>
        <begin position="1240"/>
        <end position="1336"/>
    </location>
</feature>
<dbReference type="InterPro" id="IPR039005">
    <property type="entry name" value="CSPG_rpt"/>
</dbReference>
<dbReference type="Ensembl" id="ENSAMXT00005008779.1">
    <property type="protein sequence ID" value="ENSAMXP00005007804.1"/>
    <property type="gene ID" value="ENSAMXG00005004592.1"/>
</dbReference>
<keyword evidence="6" id="KW-0130">Cell adhesion</keyword>
<keyword evidence="7" id="KW-0325">Glycoprotein</keyword>
<feature type="repeat" description="CSPG" evidence="8">
    <location>
        <begin position="1469"/>
        <end position="1558"/>
    </location>
</feature>
<keyword evidence="5" id="KW-0106">Calcium</keyword>
<accession>A0A8B9H3L6</accession>
<dbReference type="InterPro" id="IPR038081">
    <property type="entry name" value="CalX-like_sf"/>
</dbReference>
<dbReference type="Pfam" id="PF16184">
    <property type="entry name" value="Cadherin_3"/>
    <property type="match status" value="12"/>
</dbReference>
<dbReference type="PANTHER" id="PTHR45739">
    <property type="entry name" value="MATRIX PROTEIN, PUTATIVE-RELATED"/>
    <property type="match status" value="1"/>
</dbReference>
<protein>
    <submittedName>
        <fullName evidence="12">FRAS1 related extracellular matrix 2a</fullName>
    </submittedName>
</protein>
<evidence type="ECO:0000256" key="9">
    <source>
        <dbReference type="SAM" id="Phobius"/>
    </source>
</evidence>
<feature type="domain" description="Calx-beta" evidence="11">
    <location>
        <begin position="2046"/>
        <end position="2150"/>
    </location>
</feature>
<evidence type="ECO:0000256" key="5">
    <source>
        <dbReference type="ARBA" id="ARBA00022837"/>
    </source>
</evidence>
<evidence type="ECO:0000256" key="6">
    <source>
        <dbReference type="ARBA" id="ARBA00022889"/>
    </source>
</evidence>